<comment type="caution">
    <text evidence="7">The sequence shown here is derived from an EMBL/GenBank/DDBJ whole genome shotgun (WGS) entry which is preliminary data.</text>
</comment>
<comment type="cofactor">
    <cofactor evidence="1">
        <name>FAD</name>
        <dbReference type="ChEBI" id="CHEBI:57692"/>
    </cofactor>
</comment>
<dbReference type="PANTHER" id="PTHR43557">
    <property type="entry name" value="APOPTOSIS-INDUCING FACTOR 1"/>
    <property type="match status" value="1"/>
</dbReference>
<feature type="domain" description="FAD/NAD(P)-binding" evidence="5">
    <location>
        <begin position="5"/>
        <end position="301"/>
    </location>
</feature>
<dbReference type="InterPro" id="IPR023753">
    <property type="entry name" value="FAD/NAD-binding_dom"/>
</dbReference>
<keyword evidence="3" id="KW-0274">FAD</keyword>
<dbReference type="InterPro" id="IPR028202">
    <property type="entry name" value="Reductase_C"/>
</dbReference>
<evidence type="ECO:0000256" key="1">
    <source>
        <dbReference type="ARBA" id="ARBA00001974"/>
    </source>
</evidence>
<evidence type="ECO:0000313" key="8">
    <source>
        <dbReference type="Proteomes" id="UP001230156"/>
    </source>
</evidence>
<organism evidence="7 8">
    <name type="scientific">Dongia sedimenti</name>
    <dbReference type="NCBI Taxonomy" id="3064282"/>
    <lineage>
        <taxon>Bacteria</taxon>
        <taxon>Pseudomonadati</taxon>
        <taxon>Pseudomonadota</taxon>
        <taxon>Alphaproteobacteria</taxon>
        <taxon>Rhodospirillales</taxon>
        <taxon>Dongiaceae</taxon>
        <taxon>Dongia</taxon>
    </lineage>
</organism>
<reference evidence="8" key="1">
    <citation type="submission" date="2023-08" db="EMBL/GenBank/DDBJ databases">
        <title>Rhodospirillaceae gen. nov., a novel taxon isolated from the Yangtze River Yuezi River estuary sludge.</title>
        <authorList>
            <person name="Ruan L."/>
        </authorList>
    </citation>
    <scope>NUCLEOTIDE SEQUENCE [LARGE SCALE GENOMIC DNA]</scope>
    <source>
        <strain evidence="8">R-7</strain>
    </source>
</reference>
<feature type="domain" description="Reductase C-terminal" evidence="6">
    <location>
        <begin position="320"/>
        <end position="403"/>
    </location>
</feature>
<accession>A0ABU0YVL6</accession>
<name>A0ABU0YVL6_9PROT</name>
<dbReference type="Gene3D" id="3.50.50.60">
    <property type="entry name" value="FAD/NAD(P)-binding domain"/>
    <property type="match status" value="2"/>
</dbReference>
<dbReference type="SUPFAM" id="SSF55424">
    <property type="entry name" value="FAD/NAD-linked reductases, dimerisation (C-terminal) domain"/>
    <property type="match status" value="1"/>
</dbReference>
<dbReference type="PANTHER" id="PTHR43557:SF2">
    <property type="entry name" value="RIESKE DOMAIN-CONTAINING PROTEIN-RELATED"/>
    <property type="match status" value="1"/>
</dbReference>
<evidence type="ECO:0000259" key="5">
    <source>
        <dbReference type="Pfam" id="PF07992"/>
    </source>
</evidence>
<dbReference type="RefSeq" id="WP_379961433.1">
    <property type="nucleotide sequence ID" value="NZ_JAUYVI010000010.1"/>
</dbReference>
<sequence length="405" mass="43090">MSDPIVIVGAGQAGVALAAKLRALGHAGRLILIGDEKVPPYQRPPLSKKYVSGELDVERLLIRPRDWYAEQNVELRLEERVVALWPREHELTLSDGARLRYRRLALTSGARPRTLPAEIGGALPGVVTIRGLADADAIIPQLKPGMRLVVVGGGYIGLEAAAVTAAKGMQVTVIEAAERILQRVAAAETSAYFRELHRCHGVTIREAAGLERTEGVDGRVASVLLKDGTVLPADLVIVGIGVLPNDDLARAAGLAVENGISVDESGRTSDPDIFAAGDCASFPWQGVRTRLESVQNAIEQAEHAAAAMLGAAAPYNPVPWFWSDQYDVKLQIAGLNRGYDQVVVRPGKRPGSQSVWYYRQGVLIAVDAMNDALAYAFGKKALEGGKTIAPAIAADPTADLKAALG</sequence>
<dbReference type="InterPro" id="IPR050446">
    <property type="entry name" value="FAD-oxidoreductase/Apoptosis"/>
</dbReference>
<dbReference type="Proteomes" id="UP001230156">
    <property type="component" value="Unassembled WGS sequence"/>
</dbReference>
<keyword evidence="8" id="KW-1185">Reference proteome</keyword>
<dbReference type="InterPro" id="IPR036188">
    <property type="entry name" value="FAD/NAD-bd_sf"/>
</dbReference>
<dbReference type="PRINTS" id="PR00368">
    <property type="entry name" value="FADPNR"/>
</dbReference>
<evidence type="ECO:0000256" key="4">
    <source>
        <dbReference type="ARBA" id="ARBA00023002"/>
    </source>
</evidence>
<dbReference type="EMBL" id="JAUYVI010000010">
    <property type="protein sequence ID" value="MDQ7251247.1"/>
    <property type="molecule type" value="Genomic_DNA"/>
</dbReference>
<keyword evidence="4" id="KW-0560">Oxidoreductase</keyword>
<dbReference type="SUPFAM" id="SSF51905">
    <property type="entry name" value="FAD/NAD(P)-binding domain"/>
    <property type="match status" value="1"/>
</dbReference>
<gene>
    <name evidence="7" type="ORF">Q8A70_26410</name>
</gene>
<dbReference type="InterPro" id="IPR016156">
    <property type="entry name" value="FAD/NAD-linked_Rdtase_dimer_sf"/>
</dbReference>
<evidence type="ECO:0000256" key="2">
    <source>
        <dbReference type="ARBA" id="ARBA00022630"/>
    </source>
</evidence>
<evidence type="ECO:0000256" key="3">
    <source>
        <dbReference type="ARBA" id="ARBA00022827"/>
    </source>
</evidence>
<dbReference type="Gene3D" id="3.30.390.30">
    <property type="match status" value="1"/>
</dbReference>
<dbReference type="Pfam" id="PF14759">
    <property type="entry name" value="Reductase_C"/>
    <property type="match status" value="1"/>
</dbReference>
<evidence type="ECO:0000313" key="7">
    <source>
        <dbReference type="EMBL" id="MDQ7251247.1"/>
    </source>
</evidence>
<dbReference type="Pfam" id="PF07992">
    <property type="entry name" value="Pyr_redox_2"/>
    <property type="match status" value="1"/>
</dbReference>
<evidence type="ECO:0000259" key="6">
    <source>
        <dbReference type="Pfam" id="PF14759"/>
    </source>
</evidence>
<keyword evidence="2" id="KW-0285">Flavoprotein</keyword>
<proteinExistence type="predicted"/>
<dbReference type="PRINTS" id="PR00411">
    <property type="entry name" value="PNDRDTASEI"/>
</dbReference>
<protein>
    <submittedName>
        <fullName evidence="7">FAD-dependent oxidoreductase</fullName>
    </submittedName>
</protein>